<dbReference type="SUPFAM" id="SSF53822">
    <property type="entry name" value="Periplasmic binding protein-like I"/>
    <property type="match status" value="1"/>
</dbReference>
<protein>
    <recommendedName>
        <fullName evidence="3 14">Guanylate cyclase</fullName>
        <ecNumber evidence="3 14">4.6.1.2</ecNumber>
    </recommendedName>
</protein>
<feature type="domain" description="Protein kinase" evidence="16">
    <location>
        <begin position="573"/>
        <end position="840"/>
    </location>
</feature>
<dbReference type="InterPro" id="IPR001828">
    <property type="entry name" value="ANF_lig-bd_rcpt"/>
</dbReference>
<evidence type="ECO:0000256" key="2">
    <source>
        <dbReference type="ARBA" id="ARBA00004451"/>
    </source>
</evidence>
<dbReference type="EC" id="4.6.1.2" evidence="3 14"/>
<evidence type="ECO:0000256" key="7">
    <source>
        <dbReference type="ARBA" id="ARBA00022989"/>
    </source>
</evidence>
<dbReference type="FunFam" id="1.10.510.10:FF:000404">
    <property type="entry name" value="Guanylate cyclase"/>
    <property type="match status" value="1"/>
</dbReference>
<keyword evidence="11" id="KW-0966">Cell projection</keyword>
<dbReference type="Pfam" id="PF01094">
    <property type="entry name" value="ANF_receptor"/>
    <property type="match status" value="1"/>
</dbReference>
<dbReference type="Proteomes" id="UP001178508">
    <property type="component" value="Chromosome 23"/>
</dbReference>
<evidence type="ECO:0000259" key="17">
    <source>
        <dbReference type="PROSITE" id="PS50125"/>
    </source>
</evidence>
<dbReference type="PROSITE" id="PS50125">
    <property type="entry name" value="GUANYLATE_CYCLASE_2"/>
    <property type="match status" value="1"/>
</dbReference>
<dbReference type="Pfam" id="PF00211">
    <property type="entry name" value="Guanylate_cyc"/>
    <property type="match status" value="1"/>
</dbReference>
<feature type="coiled-coil region" evidence="15">
    <location>
        <begin position="849"/>
        <end position="884"/>
    </location>
</feature>
<keyword evidence="19" id="KW-1185">Reference proteome</keyword>
<dbReference type="Gene3D" id="1.10.510.10">
    <property type="entry name" value="Transferase(Phosphotransferase) domain 1"/>
    <property type="match status" value="1"/>
</dbReference>
<dbReference type="Gene3D" id="3.40.50.2300">
    <property type="match status" value="2"/>
</dbReference>
<evidence type="ECO:0000313" key="18">
    <source>
        <dbReference type="EMBL" id="CAJ1085828.1"/>
    </source>
</evidence>
<evidence type="ECO:0000256" key="13">
    <source>
        <dbReference type="RuleBase" id="RU000405"/>
    </source>
</evidence>
<keyword evidence="12 14" id="KW-0141">cGMP biosynthesis</keyword>
<dbReference type="Gene3D" id="3.30.70.1230">
    <property type="entry name" value="Nucleotide cyclase"/>
    <property type="match status" value="1"/>
</dbReference>
<keyword evidence="7" id="KW-1133">Transmembrane helix</keyword>
<keyword evidence="6" id="KW-0547">Nucleotide-binding</keyword>
<dbReference type="EMBL" id="OY660886">
    <property type="protein sequence ID" value="CAJ1085828.1"/>
    <property type="molecule type" value="Genomic_DNA"/>
</dbReference>
<keyword evidence="5" id="KW-0732">Signal</keyword>
<dbReference type="PROSITE" id="PS00452">
    <property type="entry name" value="GUANYLATE_CYCLASE_1"/>
    <property type="match status" value="1"/>
</dbReference>
<dbReference type="Pfam" id="PF07714">
    <property type="entry name" value="PK_Tyr_Ser-Thr"/>
    <property type="match status" value="1"/>
</dbReference>
<dbReference type="PANTHER" id="PTHR11920:SF349">
    <property type="entry name" value="RETINAL GUANYLYL CYCLASE 2"/>
    <property type="match status" value="1"/>
</dbReference>
<evidence type="ECO:0000256" key="4">
    <source>
        <dbReference type="ARBA" id="ARBA00022692"/>
    </source>
</evidence>
<comment type="catalytic activity">
    <reaction evidence="1 14">
        <text>GTP = 3',5'-cyclic GMP + diphosphate</text>
        <dbReference type="Rhea" id="RHEA:13665"/>
        <dbReference type="ChEBI" id="CHEBI:33019"/>
        <dbReference type="ChEBI" id="CHEBI:37565"/>
        <dbReference type="ChEBI" id="CHEBI:57746"/>
        <dbReference type="EC" id="4.6.1.2"/>
    </reaction>
</comment>
<evidence type="ECO:0000256" key="9">
    <source>
        <dbReference type="ARBA" id="ARBA00023157"/>
    </source>
</evidence>
<sequence>MAPTFAQHYHATFTVGIQTNNQHMSNNRVHKRSKTPPTKHQQNIHKFLSGLDVVGLGGKPKTKMAIILVLMACSCLLPCPAQAALFRVGVVGPWGCDPIFAKALPSVAAQLAVDRINKDPALSYAATFDYVVLQEPCETSKALDTFIGFQTKASGFIGPANPGYCDAASMLSKGWKKALFSWGCVGYELDDVRNHPTFAHSIPRPTWVLLSMIKYFRWAHIGIISSSDDVWVETATKVADSLRSHGLPVRLVSFMENTPHGIRRTLSKIRKMREIKVVILCMHSVLLGGIVQKLLLEAAYDMQMIDGSLVFVPYDTLLYSLPYRNISYPALKSNGKLLRAYDAMLTVTINSPQVSFYEAYSEAMGRQEVARTLKPQQVSPLFGTIYNSILTMAHAVHQVRKTGEWVSGGNLARHTGNLAFQGFSHAIKTNSSGDILLDYLILDTDGLSWELEPAYRIDMEAGLVQFLGRDIHFPHGSRPRGDPSCWFTPGVICSGGVDLFSIISMFLGVMVSSVSMVPFIYCIRRHIYRIRLIRGPNKILLTLDDVTFINPTLSIKKLSLDDSKATDIRSLSGCSADSPGSAQSPATYENSNVVIYEGDWAWLKRLQGGTFSRINPKTSLIFELMKDLRHENINPFLGFFHDCGVFAIVTEFCSRGSLEDLLLNEDVKLDWMFKSSLLLDLIKGMKYLHHRGVSHSRLKSRNCVVDGRFVLKVTDYGYNEVMEAQKFPYIEPPIDELLWTAPESLRLSGQPGLHGTPLGDVYSFAIVMQEVVVRGPPFCMLDLSAKEIIERVRKPPPLCRPVVSPDYAPVECIQLMKQCWSEQPDKRPSFEEIFDQFKNINKGKKTNIIDSMLRMLEQYSSNLEELIKERTEELEIEKQKTEKLLTQMLPPSVAEALKVGGTVQPEYFDSVSLYFSDIVGFTTISANSEPIEVVDLLNDLYTVFDAIIGNHDVYKVETIGDAYMVASGVPVLNENRHTAEIANMALDILSAVGTFKMRHMPDVPVRIRIGLHTGSCVAGVVGLTMPRYCLFGDTVTTASLMESSGLPYRIHVHESTVKVLRDLNLGYKVELRGKTEVQGKRVEETYWLVGKEGFTKPLPVPPDLKSGQMAHGLQMAEITQYKKWKAEKLQQEKNAKRRN</sequence>
<dbReference type="InterPro" id="IPR011645">
    <property type="entry name" value="HNOB_dom_associated"/>
</dbReference>
<dbReference type="InterPro" id="IPR001054">
    <property type="entry name" value="A/G_cyclase"/>
</dbReference>
<dbReference type="GO" id="GO:0005524">
    <property type="term" value="F:ATP binding"/>
    <property type="evidence" value="ECO:0007669"/>
    <property type="project" value="InterPro"/>
</dbReference>
<dbReference type="GO" id="GO:0005886">
    <property type="term" value="C:plasma membrane"/>
    <property type="evidence" value="ECO:0007669"/>
    <property type="project" value="TreeGrafter"/>
</dbReference>
<dbReference type="GO" id="GO:0035556">
    <property type="term" value="P:intracellular signal transduction"/>
    <property type="evidence" value="ECO:0007669"/>
    <property type="project" value="InterPro"/>
</dbReference>
<dbReference type="FunFam" id="3.30.70.1230:FF:000013">
    <property type="entry name" value="Guanylate cyclase"/>
    <property type="match status" value="1"/>
</dbReference>
<dbReference type="Pfam" id="PF07701">
    <property type="entry name" value="HNOBA"/>
    <property type="match status" value="1"/>
</dbReference>
<dbReference type="CDD" id="cd07302">
    <property type="entry name" value="CHD"/>
    <property type="match status" value="1"/>
</dbReference>
<dbReference type="InterPro" id="IPR028082">
    <property type="entry name" value="Peripla_BP_I"/>
</dbReference>
<dbReference type="GO" id="GO:0001653">
    <property type="term" value="F:peptide receptor activity"/>
    <property type="evidence" value="ECO:0007669"/>
    <property type="project" value="TreeGrafter"/>
</dbReference>
<evidence type="ECO:0000256" key="15">
    <source>
        <dbReference type="SAM" id="Coils"/>
    </source>
</evidence>
<evidence type="ECO:0000256" key="5">
    <source>
        <dbReference type="ARBA" id="ARBA00022729"/>
    </source>
</evidence>
<dbReference type="InterPro" id="IPR050401">
    <property type="entry name" value="Cyclic_nucleotide_synthase"/>
</dbReference>
<reference evidence="18" key="1">
    <citation type="submission" date="2023-08" db="EMBL/GenBank/DDBJ databases">
        <authorList>
            <person name="Alioto T."/>
            <person name="Alioto T."/>
            <person name="Gomez Garrido J."/>
        </authorList>
    </citation>
    <scope>NUCLEOTIDE SEQUENCE</scope>
</reference>
<comment type="similarity">
    <text evidence="13">Belongs to the adenylyl cyclase class-4/guanylyl cyclase family.</text>
</comment>
<keyword evidence="9" id="KW-1015">Disulfide bond</keyword>
<evidence type="ECO:0000256" key="1">
    <source>
        <dbReference type="ARBA" id="ARBA00001436"/>
    </source>
</evidence>
<evidence type="ECO:0000256" key="12">
    <source>
        <dbReference type="ARBA" id="ARBA00023293"/>
    </source>
</evidence>
<keyword evidence="8" id="KW-0472">Membrane</keyword>
<dbReference type="InterPro" id="IPR000719">
    <property type="entry name" value="Prot_kinase_dom"/>
</dbReference>
<evidence type="ECO:0000256" key="8">
    <source>
        <dbReference type="ARBA" id="ARBA00023136"/>
    </source>
</evidence>
<keyword evidence="10 13" id="KW-0456">Lyase</keyword>
<evidence type="ECO:0000256" key="11">
    <source>
        <dbReference type="ARBA" id="ARBA00023273"/>
    </source>
</evidence>
<keyword evidence="4" id="KW-0812">Transmembrane</keyword>
<proteinExistence type="inferred from homology"/>
<evidence type="ECO:0000256" key="3">
    <source>
        <dbReference type="ARBA" id="ARBA00012202"/>
    </source>
</evidence>
<evidence type="ECO:0000259" key="16">
    <source>
        <dbReference type="PROSITE" id="PS50011"/>
    </source>
</evidence>
<dbReference type="SMART" id="SM00044">
    <property type="entry name" value="CYCc"/>
    <property type="match status" value="1"/>
</dbReference>
<accession>A0AAV1HJ40</accession>
<dbReference type="CDD" id="cd14043">
    <property type="entry name" value="PK_GC-2D"/>
    <property type="match status" value="1"/>
</dbReference>
<dbReference type="SUPFAM" id="SSF55073">
    <property type="entry name" value="Nucleotide cyclase"/>
    <property type="match status" value="1"/>
</dbReference>
<organism evidence="18 19">
    <name type="scientific">Xyrichtys novacula</name>
    <name type="common">Pearly razorfish</name>
    <name type="synonym">Hemipteronotus novacula</name>
    <dbReference type="NCBI Taxonomy" id="13765"/>
    <lineage>
        <taxon>Eukaryota</taxon>
        <taxon>Metazoa</taxon>
        <taxon>Chordata</taxon>
        <taxon>Craniata</taxon>
        <taxon>Vertebrata</taxon>
        <taxon>Euteleostomi</taxon>
        <taxon>Actinopterygii</taxon>
        <taxon>Neopterygii</taxon>
        <taxon>Teleostei</taxon>
        <taxon>Neoteleostei</taxon>
        <taxon>Acanthomorphata</taxon>
        <taxon>Eupercaria</taxon>
        <taxon>Labriformes</taxon>
        <taxon>Labridae</taxon>
        <taxon>Xyrichtys</taxon>
    </lineage>
</organism>
<evidence type="ECO:0000313" key="19">
    <source>
        <dbReference type="Proteomes" id="UP001178508"/>
    </source>
</evidence>
<dbReference type="InterPro" id="IPR011009">
    <property type="entry name" value="Kinase-like_dom_sf"/>
</dbReference>
<evidence type="ECO:0000256" key="6">
    <source>
        <dbReference type="ARBA" id="ARBA00022741"/>
    </source>
</evidence>
<gene>
    <name evidence="18" type="ORF">XNOV1_A033203</name>
</gene>
<dbReference type="PANTHER" id="PTHR11920">
    <property type="entry name" value="GUANYLYL CYCLASE"/>
    <property type="match status" value="1"/>
</dbReference>
<dbReference type="InterPro" id="IPR018297">
    <property type="entry name" value="A/G_cyclase_CS"/>
</dbReference>
<dbReference type="GO" id="GO:0007168">
    <property type="term" value="P:receptor guanylyl cyclase signaling pathway"/>
    <property type="evidence" value="ECO:0007669"/>
    <property type="project" value="TreeGrafter"/>
</dbReference>
<dbReference type="SUPFAM" id="SSF56112">
    <property type="entry name" value="Protein kinase-like (PK-like)"/>
    <property type="match status" value="1"/>
</dbReference>
<dbReference type="FunFam" id="3.40.50.2300:FF:000114">
    <property type="entry name" value="Guanylate cyclase"/>
    <property type="match status" value="1"/>
</dbReference>
<evidence type="ECO:0000256" key="10">
    <source>
        <dbReference type="ARBA" id="ARBA00023239"/>
    </source>
</evidence>
<dbReference type="CDD" id="cd06371">
    <property type="entry name" value="PBP1_sensory_GC_DEF-like"/>
    <property type="match status" value="1"/>
</dbReference>
<dbReference type="InterPro" id="IPR001245">
    <property type="entry name" value="Ser-Thr/Tyr_kinase_cat_dom"/>
</dbReference>
<dbReference type="AlphaFoldDB" id="A0AAV1HJ40"/>
<name>A0AAV1HJ40_XYRNO</name>
<dbReference type="InterPro" id="IPR029787">
    <property type="entry name" value="Nucleotide_cyclase"/>
</dbReference>
<dbReference type="GO" id="GO:0004672">
    <property type="term" value="F:protein kinase activity"/>
    <property type="evidence" value="ECO:0007669"/>
    <property type="project" value="InterPro"/>
</dbReference>
<feature type="domain" description="Guanylate cyclase" evidence="17">
    <location>
        <begin position="912"/>
        <end position="1042"/>
    </location>
</feature>
<keyword evidence="15" id="KW-0175">Coiled coil</keyword>
<dbReference type="GO" id="GO:0004383">
    <property type="term" value="F:guanylate cyclase activity"/>
    <property type="evidence" value="ECO:0007669"/>
    <property type="project" value="UniProtKB-EC"/>
</dbReference>
<evidence type="ECO:0000256" key="14">
    <source>
        <dbReference type="RuleBase" id="RU003431"/>
    </source>
</evidence>
<dbReference type="PROSITE" id="PS50011">
    <property type="entry name" value="PROTEIN_KINASE_DOM"/>
    <property type="match status" value="1"/>
</dbReference>
<dbReference type="GO" id="GO:0004016">
    <property type="term" value="F:adenylate cyclase activity"/>
    <property type="evidence" value="ECO:0007669"/>
    <property type="project" value="TreeGrafter"/>
</dbReference>
<comment type="subcellular location">
    <subcellularLocation>
        <location evidence="2">Photoreceptor outer segment membrane</location>
        <topology evidence="2">Single-pass type I membrane protein</topology>
    </subcellularLocation>
</comment>